<dbReference type="KEGG" id="soy:115889021"/>
<dbReference type="InParanoid" id="A0A6J2YNE5"/>
<evidence type="ECO:0000313" key="3">
    <source>
        <dbReference type="RefSeq" id="XP_030764786.1"/>
    </source>
</evidence>
<dbReference type="RefSeq" id="XP_030764786.1">
    <property type="nucleotide sequence ID" value="XM_030908926.1"/>
</dbReference>
<dbReference type="OrthoDB" id="6718688at2759"/>
<accession>A0A6J2YNE5</accession>
<name>A0A6J2YNE5_SITOR</name>
<keyword evidence="1" id="KW-0732">Signal</keyword>
<feature type="signal peptide" evidence="1">
    <location>
        <begin position="1"/>
        <end position="20"/>
    </location>
</feature>
<keyword evidence="2" id="KW-1185">Reference proteome</keyword>
<proteinExistence type="predicted"/>
<evidence type="ECO:0000313" key="2">
    <source>
        <dbReference type="Proteomes" id="UP000504635"/>
    </source>
</evidence>
<evidence type="ECO:0000256" key="1">
    <source>
        <dbReference type="SAM" id="SignalP"/>
    </source>
</evidence>
<gene>
    <name evidence="3" type="primary">LOC115889021</name>
</gene>
<sequence length="434" mass="47676">MKLVISVLLSLIVSIQIFSSQTTDSNNTSHDYIVQLKYQVSEAKLPTYVVNLIYDSSNNVSIPPKDVLDLFKANSLTINSTLQILTSLNISSSVVFSTDGLNKTIEFLNITFTDFYNNVRSGLNISGSSIRPALEALGIDANAFSDAIAYETEDPWTLFEKGNFTKENVESACNLTGITIDDLFSYIRNLVYDNVILTTNLTNLLQRYSISKQEALTIWNAHGISSADVNNAILFKTLIDDVTTKLNSSVALGIFTQLQEVFVSVNKKSYNFFKSALDLVIVQADSVNTNNSYTLISSSINDTAYDNIVLLQRSELSPNDNGTIPTIEVGYSNQTLLNCSYVTLQNNSIFSVNVPEAVYNNDTYEISSNVTNSVIEGSALICNATVYGLAREAANDTIIIDLFKVAVQEENNDASSVKISLISLTVISVLIRLF</sequence>
<dbReference type="Proteomes" id="UP000504635">
    <property type="component" value="Unplaced"/>
</dbReference>
<feature type="chain" id="PRO_5026780583" evidence="1">
    <location>
        <begin position="21"/>
        <end position="434"/>
    </location>
</feature>
<dbReference type="GeneID" id="115889021"/>
<reference evidence="3" key="1">
    <citation type="submission" date="2025-08" db="UniProtKB">
        <authorList>
            <consortium name="RefSeq"/>
        </authorList>
    </citation>
    <scope>IDENTIFICATION</scope>
    <source>
        <tissue evidence="3">Gonads</tissue>
    </source>
</reference>
<organism evidence="2 3">
    <name type="scientific">Sitophilus oryzae</name>
    <name type="common">Rice weevil</name>
    <name type="synonym">Curculio oryzae</name>
    <dbReference type="NCBI Taxonomy" id="7048"/>
    <lineage>
        <taxon>Eukaryota</taxon>
        <taxon>Metazoa</taxon>
        <taxon>Ecdysozoa</taxon>
        <taxon>Arthropoda</taxon>
        <taxon>Hexapoda</taxon>
        <taxon>Insecta</taxon>
        <taxon>Pterygota</taxon>
        <taxon>Neoptera</taxon>
        <taxon>Endopterygota</taxon>
        <taxon>Coleoptera</taxon>
        <taxon>Polyphaga</taxon>
        <taxon>Cucujiformia</taxon>
        <taxon>Curculionidae</taxon>
        <taxon>Dryophthorinae</taxon>
        <taxon>Sitophilus</taxon>
    </lineage>
</organism>
<protein>
    <submittedName>
        <fullName evidence="3">Uncharacterized protein LOC115889021</fullName>
    </submittedName>
</protein>
<dbReference type="AlphaFoldDB" id="A0A6J2YNE5"/>